<dbReference type="PRINTS" id="PR00455">
    <property type="entry name" value="HTHTETR"/>
</dbReference>
<name>A0A1G7LNH3_9ACTN</name>
<dbReference type="Proteomes" id="UP000199406">
    <property type="component" value="Unassembled WGS sequence"/>
</dbReference>
<dbReference type="PANTHER" id="PTHR30055">
    <property type="entry name" value="HTH-TYPE TRANSCRIPTIONAL REGULATOR RUTR"/>
    <property type="match status" value="1"/>
</dbReference>
<dbReference type="PROSITE" id="PS50977">
    <property type="entry name" value="HTH_TETR_2"/>
    <property type="match status" value="1"/>
</dbReference>
<evidence type="ECO:0000313" key="6">
    <source>
        <dbReference type="Proteomes" id="UP000199406"/>
    </source>
</evidence>
<dbReference type="GO" id="GO:0003700">
    <property type="term" value="F:DNA-binding transcription factor activity"/>
    <property type="evidence" value="ECO:0007669"/>
    <property type="project" value="TreeGrafter"/>
</dbReference>
<dbReference type="InterPro" id="IPR009057">
    <property type="entry name" value="Homeodomain-like_sf"/>
</dbReference>
<feature type="compositionally biased region" description="Basic and acidic residues" evidence="3">
    <location>
        <begin position="16"/>
        <end position="26"/>
    </location>
</feature>
<feature type="domain" description="HTH tetR-type" evidence="4">
    <location>
        <begin position="28"/>
        <end position="88"/>
    </location>
</feature>
<reference evidence="6" key="1">
    <citation type="submission" date="2016-10" db="EMBL/GenBank/DDBJ databases">
        <authorList>
            <person name="Varghese N."/>
            <person name="Submissions S."/>
        </authorList>
    </citation>
    <scope>NUCLEOTIDE SEQUENCE [LARGE SCALE GENOMIC DNA]</scope>
    <source>
        <strain evidence="6">DSM 44268</strain>
    </source>
</reference>
<evidence type="ECO:0000256" key="3">
    <source>
        <dbReference type="SAM" id="MobiDB-lite"/>
    </source>
</evidence>
<keyword evidence="6" id="KW-1185">Reference proteome</keyword>
<gene>
    <name evidence="5" type="ORF">SAMN05660662_2420</name>
</gene>
<dbReference type="Pfam" id="PF00440">
    <property type="entry name" value="TetR_N"/>
    <property type="match status" value="1"/>
</dbReference>
<accession>A0A1G7LNH3</accession>
<dbReference type="Gene3D" id="1.10.357.10">
    <property type="entry name" value="Tetracycline Repressor, domain 2"/>
    <property type="match status" value="1"/>
</dbReference>
<evidence type="ECO:0000256" key="1">
    <source>
        <dbReference type="ARBA" id="ARBA00023125"/>
    </source>
</evidence>
<dbReference type="STRING" id="1550231.SAMN05660662_2420"/>
<dbReference type="SUPFAM" id="SSF46689">
    <property type="entry name" value="Homeodomain-like"/>
    <property type="match status" value="1"/>
</dbReference>
<evidence type="ECO:0000313" key="5">
    <source>
        <dbReference type="EMBL" id="SDF50924.1"/>
    </source>
</evidence>
<evidence type="ECO:0000259" key="4">
    <source>
        <dbReference type="PROSITE" id="PS50977"/>
    </source>
</evidence>
<dbReference type="RefSeq" id="WP_176946351.1">
    <property type="nucleotide sequence ID" value="NZ_FNBT01000004.1"/>
</dbReference>
<dbReference type="PANTHER" id="PTHR30055:SF242">
    <property type="entry name" value="HTH-TYPE TRANSCRIPTIONAL REPRESSOR KSTR"/>
    <property type="match status" value="1"/>
</dbReference>
<evidence type="ECO:0000256" key="2">
    <source>
        <dbReference type="PROSITE-ProRule" id="PRU00335"/>
    </source>
</evidence>
<dbReference type="InterPro" id="IPR041642">
    <property type="entry name" value="KstR_C"/>
</dbReference>
<keyword evidence="1 2" id="KW-0238">DNA-binding</keyword>
<dbReference type="EMBL" id="FNBT01000004">
    <property type="protein sequence ID" value="SDF50924.1"/>
    <property type="molecule type" value="Genomic_DNA"/>
</dbReference>
<proteinExistence type="predicted"/>
<dbReference type="InterPro" id="IPR050109">
    <property type="entry name" value="HTH-type_TetR-like_transc_reg"/>
</dbReference>
<feature type="DNA-binding region" description="H-T-H motif" evidence="2">
    <location>
        <begin position="51"/>
        <end position="70"/>
    </location>
</feature>
<dbReference type="GO" id="GO:0000976">
    <property type="term" value="F:transcription cis-regulatory region binding"/>
    <property type="evidence" value="ECO:0007669"/>
    <property type="project" value="TreeGrafter"/>
</dbReference>
<dbReference type="AlphaFoldDB" id="A0A1G7LNH3"/>
<sequence length="213" mass="23125">MTSPDAVEVTDDDLAEERLSGRSSEARAARTQRMIRAAIELAGQGGYEAVQVREVAARAKVALATFYRYYPSKKQLLLAAVQSEMAKLSEDVDARRPRGATPQARAGEVFARAFHAMIKDPGFAHAALSVRQSPVPFGAHEERTPPVGHDNTFVDIAAAAAWGADHEVTAAEYLALHMVESLWIGCTVDWLNSRLTADAAEQRIRLAAEKLLG</sequence>
<organism evidence="5 6">
    <name type="scientific">Blastococcus aurantiacus</name>
    <dbReference type="NCBI Taxonomy" id="1550231"/>
    <lineage>
        <taxon>Bacteria</taxon>
        <taxon>Bacillati</taxon>
        <taxon>Actinomycetota</taxon>
        <taxon>Actinomycetes</taxon>
        <taxon>Geodermatophilales</taxon>
        <taxon>Geodermatophilaceae</taxon>
        <taxon>Blastococcus</taxon>
    </lineage>
</organism>
<dbReference type="InterPro" id="IPR001647">
    <property type="entry name" value="HTH_TetR"/>
</dbReference>
<dbReference type="Pfam" id="PF17925">
    <property type="entry name" value="TetR_C_20"/>
    <property type="match status" value="1"/>
</dbReference>
<feature type="region of interest" description="Disordered" evidence="3">
    <location>
        <begin position="1"/>
        <end position="26"/>
    </location>
</feature>
<protein>
    <submittedName>
        <fullName evidence="5">Transcriptional regulator, TetR family</fullName>
    </submittedName>
</protein>